<evidence type="ECO:0000313" key="3">
    <source>
        <dbReference type="Proteomes" id="UP000663852"/>
    </source>
</evidence>
<evidence type="ECO:0000256" key="1">
    <source>
        <dbReference type="SAM" id="MobiDB-lite"/>
    </source>
</evidence>
<feature type="compositionally biased region" description="Basic and acidic residues" evidence="1">
    <location>
        <begin position="231"/>
        <end position="244"/>
    </location>
</feature>
<feature type="region of interest" description="Disordered" evidence="1">
    <location>
        <begin position="231"/>
        <end position="320"/>
    </location>
</feature>
<organism evidence="2 3">
    <name type="scientific">Adineta ricciae</name>
    <name type="common">Rotifer</name>
    <dbReference type="NCBI Taxonomy" id="249248"/>
    <lineage>
        <taxon>Eukaryota</taxon>
        <taxon>Metazoa</taxon>
        <taxon>Spiralia</taxon>
        <taxon>Gnathifera</taxon>
        <taxon>Rotifera</taxon>
        <taxon>Eurotatoria</taxon>
        <taxon>Bdelloidea</taxon>
        <taxon>Adinetida</taxon>
        <taxon>Adinetidae</taxon>
        <taxon>Adineta</taxon>
    </lineage>
</organism>
<reference evidence="2" key="1">
    <citation type="submission" date="2021-02" db="EMBL/GenBank/DDBJ databases">
        <authorList>
            <person name="Nowell W R."/>
        </authorList>
    </citation>
    <scope>NUCLEOTIDE SEQUENCE</scope>
</reference>
<gene>
    <name evidence="2" type="ORF">EDS130_LOCUS31646</name>
</gene>
<dbReference type="OrthoDB" id="10009601at2759"/>
<feature type="compositionally biased region" description="Polar residues" evidence="1">
    <location>
        <begin position="245"/>
        <end position="320"/>
    </location>
</feature>
<name>A0A815F3C8_ADIRI</name>
<dbReference type="Proteomes" id="UP000663852">
    <property type="component" value="Unassembled WGS sequence"/>
</dbReference>
<proteinExistence type="predicted"/>
<dbReference type="EMBL" id="CAJNOJ010000234">
    <property type="protein sequence ID" value="CAF1320712.1"/>
    <property type="molecule type" value="Genomic_DNA"/>
</dbReference>
<dbReference type="AlphaFoldDB" id="A0A815F3C8"/>
<comment type="caution">
    <text evidence="2">The sequence shown here is derived from an EMBL/GenBank/DDBJ whole genome shotgun (WGS) entry which is preliminary data.</text>
</comment>
<evidence type="ECO:0000313" key="2">
    <source>
        <dbReference type="EMBL" id="CAF1320712.1"/>
    </source>
</evidence>
<sequence length="340" mass="39652">MFESEEKLNKKSAPKTVRLLLAQLINNFIEYTSELTYFAINAFQTSSLKRVQTMTLTRFDHYCVPRVCALYYSLDREFEEFVLRMKKLCKRTQNTFLDIRSARIHYPQSGMFNIPDTHRSLNIFKCNIERLRDLKKIHQDLGHNLLLPNDQLFLSLDLLVTNFQLILCELDNQVRFKDAIILQTFVNDIFLQCRVVLTWLYPAIKMAAYRFGDPNKQFAIKRCDNVEKNTRKNAREETIQEESSHLTPQNETSESNQSTHELITDENPSINTNNMTQSITDNSSLTFIKRSSPTNSKTVNLNQSCSPEKQALLNSSPLSSSMRRTLRTHQLRVLDFIHLI</sequence>
<accession>A0A815F3C8</accession>
<protein>
    <submittedName>
        <fullName evidence="2">Uncharacterized protein</fullName>
    </submittedName>
</protein>